<dbReference type="Proteomes" id="UP001164539">
    <property type="component" value="Chromosome 14"/>
</dbReference>
<organism evidence="1 2">
    <name type="scientific">Melia azedarach</name>
    <name type="common">Chinaberry tree</name>
    <dbReference type="NCBI Taxonomy" id="155640"/>
    <lineage>
        <taxon>Eukaryota</taxon>
        <taxon>Viridiplantae</taxon>
        <taxon>Streptophyta</taxon>
        <taxon>Embryophyta</taxon>
        <taxon>Tracheophyta</taxon>
        <taxon>Spermatophyta</taxon>
        <taxon>Magnoliopsida</taxon>
        <taxon>eudicotyledons</taxon>
        <taxon>Gunneridae</taxon>
        <taxon>Pentapetalae</taxon>
        <taxon>rosids</taxon>
        <taxon>malvids</taxon>
        <taxon>Sapindales</taxon>
        <taxon>Meliaceae</taxon>
        <taxon>Melia</taxon>
    </lineage>
</organism>
<name>A0ACC1WPS4_MELAZ</name>
<evidence type="ECO:0000313" key="2">
    <source>
        <dbReference type="Proteomes" id="UP001164539"/>
    </source>
</evidence>
<comment type="caution">
    <text evidence="1">The sequence shown here is derived from an EMBL/GenBank/DDBJ whole genome shotgun (WGS) entry which is preliminary data.</text>
</comment>
<accession>A0ACC1WPS4</accession>
<sequence>MVLATLSFFFFLHSVASPISATTHQKVQSHLLQKACNRTHEYQNLCLKVLKSDPQTASASTPLALANGVLKMAMSDTIMASERIRVLLTSKYTKPAYKAAMEGCIYWYNVAAGDFNVSMRELNEDPPTANYDAMLAGTQTQYFQNALASDRVQVPEIVTLNIKLVFFSLVAGASIDIVELN</sequence>
<dbReference type="EMBL" id="CM051407">
    <property type="protein sequence ID" value="KAJ4701075.1"/>
    <property type="molecule type" value="Genomic_DNA"/>
</dbReference>
<proteinExistence type="predicted"/>
<keyword evidence="2" id="KW-1185">Reference proteome</keyword>
<protein>
    <submittedName>
        <fullName evidence="1">Pectinesterase inhibitor domain containing protein</fullName>
    </submittedName>
</protein>
<evidence type="ECO:0000313" key="1">
    <source>
        <dbReference type="EMBL" id="KAJ4701075.1"/>
    </source>
</evidence>
<reference evidence="1 2" key="1">
    <citation type="journal article" date="2023" name="Science">
        <title>Complex scaffold remodeling in plant triterpene biosynthesis.</title>
        <authorList>
            <person name="De La Pena R."/>
            <person name="Hodgson H."/>
            <person name="Liu J.C."/>
            <person name="Stephenson M.J."/>
            <person name="Martin A.C."/>
            <person name="Owen C."/>
            <person name="Harkess A."/>
            <person name="Leebens-Mack J."/>
            <person name="Jimenez L.E."/>
            <person name="Osbourn A."/>
            <person name="Sattely E.S."/>
        </authorList>
    </citation>
    <scope>NUCLEOTIDE SEQUENCE [LARGE SCALE GENOMIC DNA]</scope>
    <source>
        <strain evidence="2">cv. JPN11</strain>
        <tissue evidence="1">Leaf</tissue>
    </source>
</reference>
<gene>
    <name evidence="1" type="ORF">OWV82_024370</name>
</gene>